<dbReference type="EMBL" id="CM007389">
    <property type="protein sequence ID" value="ONK57909.1"/>
    <property type="molecule type" value="Genomic_DNA"/>
</dbReference>
<dbReference type="Proteomes" id="UP000243459">
    <property type="component" value="Chromosome 9"/>
</dbReference>
<dbReference type="Gramene" id="ONK57909">
    <property type="protein sequence ID" value="ONK57909"/>
    <property type="gene ID" value="A4U43_C09F5520"/>
</dbReference>
<feature type="compositionally biased region" description="Gly residues" evidence="1">
    <location>
        <begin position="53"/>
        <end position="76"/>
    </location>
</feature>
<keyword evidence="3" id="KW-1185">Reference proteome</keyword>
<dbReference type="AlphaFoldDB" id="A0A5P1E621"/>
<gene>
    <name evidence="2" type="ORF">A4U43_C09F5520</name>
</gene>
<sequence>MDRVKAIQRDIQKLLEHVLELLQAIYMRPAGGGVPIKYSPPDIGIPNININQKGGGGGGGGGGGEEKGGGGNGGDGSKQMVNVYNLFSNGIDV</sequence>
<reference evidence="3" key="1">
    <citation type="journal article" date="2017" name="Nat. Commun.">
        <title>The asparagus genome sheds light on the origin and evolution of a young Y chromosome.</title>
        <authorList>
            <person name="Harkess A."/>
            <person name="Zhou J."/>
            <person name="Xu C."/>
            <person name="Bowers J.E."/>
            <person name="Van der Hulst R."/>
            <person name="Ayyampalayam S."/>
            <person name="Mercati F."/>
            <person name="Riccardi P."/>
            <person name="McKain M.R."/>
            <person name="Kakrana A."/>
            <person name="Tang H."/>
            <person name="Ray J."/>
            <person name="Groenendijk J."/>
            <person name="Arikit S."/>
            <person name="Mathioni S.M."/>
            <person name="Nakano M."/>
            <person name="Shan H."/>
            <person name="Telgmann-Rauber A."/>
            <person name="Kanno A."/>
            <person name="Yue Z."/>
            <person name="Chen H."/>
            <person name="Li W."/>
            <person name="Chen Y."/>
            <person name="Xu X."/>
            <person name="Zhang Y."/>
            <person name="Luo S."/>
            <person name="Chen H."/>
            <person name="Gao J."/>
            <person name="Mao Z."/>
            <person name="Pires J.C."/>
            <person name="Luo M."/>
            <person name="Kudrna D."/>
            <person name="Wing R.A."/>
            <person name="Meyers B.C."/>
            <person name="Yi K."/>
            <person name="Kong H."/>
            <person name="Lavrijsen P."/>
            <person name="Sunseri F."/>
            <person name="Falavigna A."/>
            <person name="Ye Y."/>
            <person name="Leebens-Mack J.H."/>
            <person name="Chen G."/>
        </authorList>
    </citation>
    <scope>NUCLEOTIDE SEQUENCE [LARGE SCALE GENOMIC DNA]</scope>
    <source>
        <strain evidence="3">cv. DH0086</strain>
    </source>
</reference>
<evidence type="ECO:0000256" key="1">
    <source>
        <dbReference type="SAM" id="MobiDB-lite"/>
    </source>
</evidence>
<proteinExistence type="predicted"/>
<evidence type="ECO:0000313" key="3">
    <source>
        <dbReference type="Proteomes" id="UP000243459"/>
    </source>
</evidence>
<protein>
    <submittedName>
        <fullName evidence="2">Uncharacterized protein</fullName>
    </submittedName>
</protein>
<accession>A0A5P1E621</accession>
<evidence type="ECO:0000313" key="2">
    <source>
        <dbReference type="EMBL" id="ONK57909.1"/>
    </source>
</evidence>
<organism evidence="2 3">
    <name type="scientific">Asparagus officinalis</name>
    <name type="common">Garden asparagus</name>
    <dbReference type="NCBI Taxonomy" id="4686"/>
    <lineage>
        <taxon>Eukaryota</taxon>
        <taxon>Viridiplantae</taxon>
        <taxon>Streptophyta</taxon>
        <taxon>Embryophyta</taxon>
        <taxon>Tracheophyta</taxon>
        <taxon>Spermatophyta</taxon>
        <taxon>Magnoliopsida</taxon>
        <taxon>Liliopsida</taxon>
        <taxon>Asparagales</taxon>
        <taxon>Asparagaceae</taxon>
        <taxon>Asparagoideae</taxon>
        <taxon>Asparagus</taxon>
    </lineage>
</organism>
<name>A0A5P1E621_ASPOF</name>
<feature type="region of interest" description="Disordered" evidence="1">
    <location>
        <begin position="47"/>
        <end position="78"/>
    </location>
</feature>